<dbReference type="RefSeq" id="WP_068486477.1">
    <property type="nucleotide sequence ID" value="NZ_CP018760.1"/>
</dbReference>
<feature type="domain" description="Chemotaxis methyl-accepting receptor HlyB-like 4HB MCP" evidence="2">
    <location>
        <begin position="2"/>
        <end position="167"/>
    </location>
</feature>
<proteinExistence type="predicted"/>
<dbReference type="EMBL" id="LZFP01000045">
    <property type="protein sequence ID" value="OBR36714.1"/>
    <property type="molecule type" value="Genomic_DNA"/>
</dbReference>
<comment type="caution">
    <text evidence="3">The sequence shown here is derived from an EMBL/GenBank/DDBJ whole genome shotgun (WGS) entry which is preliminary data.</text>
</comment>
<dbReference type="AlphaFoldDB" id="A0A1B7Z1Z6"/>
<evidence type="ECO:0000313" key="3">
    <source>
        <dbReference type="EMBL" id="OBR36714.1"/>
    </source>
</evidence>
<feature type="transmembrane region" description="Helical" evidence="1">
    <location>
        <begin position="173"/>
        <end position="195"/>
    </location>
</feature>
<keyword evidence="1" id="KW-0472">Membrane</keyword>
<sequence length="205" mass="23313">MIKTSAKLHAGFILAIAFLLVLGSNRLNQKHFSRIQTTVNSVHEDRVVVQDYIYQLSTIIHKKELRFISDDKFTEEQSENEKAEKLLLAFKATKLTSKESSILNELTAQFKNLKNSENKTLEATNQLNNNNGVLTLNSLQEMKNKLDALAHIQLKESMQMTKQSNKSLDMNMLFAKLELAFLIIIGIAILALIFYPSKSKQTILE</sequence>
<keyword evidence="1" id="KW-0812">Transmembrane</keyword>
<protein>
    <recommendedName>
        <fullName evidence="2">Chemotaxis methyl-accepting receptor HlyB-like 4HB MCP domain-containing protein</fullName>
    </recommendedName>
</protein>
<evidence type="ECO:0000313" key="4">
    <source>
        <dbReference type="Proteomes" id="UP000092164"/>
    </source>
</evidence>
<dbReference type="OrthoDB" id="1438991at2"/>
<organism evidence="3 4">
    <name type="scientific">Maribacter hydrothermalis</name>
    <dbReference type="NCBI Taxonomy" id="1836467"/>
    <lineage>
        <taxon>Bacteria</taxon>
        <taxon>Pseudomonadati</taxon>
        <taxon>Bacteroidota</taxon>
        <taxon>Flavobacteriia</taxon>
        <taxon>Flavobacteriales</taxon>
        <taxon>Flavobacteriaceae</taxon>
        <taxon>Maribacter</taxon>
    </lineage>
</organism>
<name>A0A1B7Z1Z6_9FLAO</name>
<dbReference type="STRING" id="1836467.BTR34_13995"/>
<dbReference type="InterPro" id="IPR024478">
    <property type="entry name" value="HlyB_4HB_MCP"/>
</dbReference>
<reference evidence="4" key="1">
    <citation type="submission" date="2016-06" db="EMBL/GenBank/DDBJ databases">
        <authorList>
            <person name="Zhan P."/>
        </authorList>
    </citation>
    <scope>NUCLEOTIDE SEQUENCE [LARGE SCALE GENOMIC DNA]</scope>
    <source>
        <strain evidence="4">T28</strain>
    </source>
</reference>
<keyword evidence="1" id="KW-1133">Transmembrane helix</keyword>
<evidence type="ECO:0000259" key="2">
    <source>
        <dbReference type="Pfam" id="PF12729"/>
    </source>
</evidence>
<accession>A0A1B7Z1Z6</accession>
<evidence type="ECO:0000256" key="1">
    <source>
        <dbReference type="SAM" id="Phobius"/>
    </source>
</evidence>
<gene>
    <name evidence="3" type="ORF">A9200_09885</name>
</gene>
<keyword evidence="4" id="KW-1185">Reference proteome</keyword>
<dbReference type="KEGG" id="mart:BTR34_13995"/>
<dbReference type="Proteomes" id="UP000092164">
    <property type="component" value="Unassembled WGS sequence"/>
</dbReference>
<dbReference type="Pfam" id="PF12729">
    <property type="entry name" value="4HB_MCP_1"/>
    <property type="match status" value="1"/>
</dbReference>